<sequence length="119" mass="14252">MGKDTDTIHILTEDIEMMKLTKAQKVVKVNAKLIEYDTFIDSRLVEVRGKKNFKHPLLDLSRDLKEFLAKFDYLSYEEQIARWNRINNRFQEILEARSLERERRLAKFQIFGIEISLVF</sequence>
<dbReference type="Proteomes" id="UP000095282">
    <property type="component" value="Unplaced"/>
</dbReference>
<evidence type="ECO:0000313" key="2">
    <source>
        <dbReference type="WBParaSite" id="Csp11.Scaffold630.g17146.t1"/>
    </source>
</evidence>
<name>A0A1I7ULG3_9PELO</name>
<dbReference type="AlphaFoldDB" id="A0A1I7ULG3"/>
<dbReference type="WBParaSite" id="Csp11.Scaffold630.g17146.t1">
    <property type="protein sequence ID" value="Csp11.Scaffold630.g17146.t1"/>
    <property type="gene ID" value="Csp11.Scaffold630.g17146"/>
</dbReference>
<reference evidence="2" key="1">
    <citation type="submission" date="2016-11" db="UniProtKB">
        <authorList>
            <consortium name="WormBaseParasite"/>
        </authorList>
    </citation>
    <scope>IDENTIFICATION</scope>
</reference>
<accession>A0A1I7ULG3</accession>
<organism evidence="1 2">
    <name type="scientific">Caenorhabditis tropicalis</name>
    <dbReference type="NCBI Taxonomy" id="1561998"/>
    <lineage>
        <taxon>Eukaryota</taxon>
        <taxon>Metazoa</taxon>
        <taxon>Ecdysozoa</taxon>
        <taxon>Nematoda</taxon>
        <taxon>Chromadorea</taxon>
        <taxon>Rhabditida</taxon>
        <taxon>Rhabditina</taxon>
        <taxon>Rhabditomorpha</taxon>
        <taxon>Rhabditoidea</taxon>
        <taxon>Rhabditidae</taxon>
        <taxon>Peloderinae</taxon>
        <taxon>Caenorhabditis</taxon>
    </lineage>
</organism>
<proteinExistence type="predicted"/>
<evidence type="ECO:0000313" key="1">
    <source>
        <dbReference type="Proteomes" id="UP000095282"/>
    </source>
</evidence>
<keyword evidence="1" id="KW-1185">Reference proteome</keyword>
<protein>
    <submittedName>
        <fullName evidence="2">Uncharacterized protein</fullName>
    </submittedName>
</protein>